<dbReference type="EMBL" id="NMTR01000012">
    <property type="protein sequence ID" value="PDX61677.1"/>
    <property type="molecule type" value="Genomic_DNA"/>
</dbReference>
<sequence length="814" mass="86692">MENEYYKRYEPFFGEWRIKRFIGAGSYGRVFEIERRDEFDTVYTGALKAVTIPSSQGELDEILADGMDMNGASTYFRDYVKELNREIALMSKLKGHSNIVSYEDHKMFPHEDGVGWDILIRMELLTPITSYLKQNHTFTRREVIQLGMDLCKALEICQRYNIIHRDIKPANIFISETEDFKLGDFGVARIASASTGASTRAGTVNYMAPEVFRGEKYTSNVDIYSLGLVMYQLLNNNRMPLYPPYPQPITPSSRERAQAQRLSGAALPPPANAEGRLAEIVLKACAPDPAQRYDSPTVMRQALEAILYTEGEAKMIYPEGDTVPVPSTSGAAAPEENDPNGETERPVWGKAHADSEKPAKAEKDLPECLKNARDDAPLEQQFSLRELSGLSKEEADALDLTLKPMPQPAPAAEPAAPVVPQEPAADQTVRVETAQPAAPADDSTVRLMPGAVPVQTPAEDHTERVAAPVQPVQNVQESDKTTFLFEAQAEKRRQEQQAKREAEEAARRKAAEEKEAELARIRAEKRAAEQAAAEEAARKAEAEQAVAAQAAQQQAEPAVSQKKGSKLPLAIGGVAVAAVVAVGGFALAGRGGASSTAAASTADAIYTAGTYTATAEGCLSDVTVTVTVSDKAITDVRVDASGETAELGGKAAEELPSEIIRSQSTDVDGYTGATLTSDAIKKAAADCIAQASGKKAASSQAASAAASSTASEESASASVAESAAASSESEKPVSSSSSVSSSSAVSSSKAASSSSKAKGSKGANSSRKASTSSSSVAVSSSSEVDEEISSDTESDTEQEVLDEGVEDWWASLWE</sequence>
<protein>
    <submittedName>
        <fullName evidence="1">Uncharacterized protein</fullName>
    </submittedName>
</protein>
<dbReference type="Proteomes" id="UP000220959">
    <property type="component" value="Unassembled WGS sequence"/>
</dbReference>
<gene>
    <name evidence="1" type="ORF">CGS49_04560</name>
</gene>
<proteinExistence type="predicted"/>
<organism evidence="1 2">
    <name type="scientific">Faecalibacterium langellae</name>
    <dbReference type="NCBI Taxonomy" id="3435293"/>
    <lineage>
        <taxon>Bacteria</taxon>
        <taxon>Bacillati</taxon>
        <taxon>Bacillota</taxon>
        <taxon>Clostridia</taxon>
        <taxon>Eubacteriales</taxon>
        <taxon>Oscillospiraceae</taxon>
        <taxon>Faecalibacterium</taxon>
    </lineage>
</organism>
<evidence type="ECO:0000313" key="1">
    <source>
        <dbReference type="EMBL" id="PDX61677.1"/>
    </source>
</evidence>
<comment type="caution">
    <text evidence="1">The sequence shown here is derived from an EMBL/GenBank/DDBJ whole genome shotgun (WGS) entry which is preliminary data.</text>
</comment>
<evidence type="ECO:0000313" key="2">
    <source>
        <dbReference type="Proteomes" id="UP000220959"/>
    </source>
</evidence>
<reference evidence="1 2" key="1">
    <citation type="journal article" date="2017" name="Front. Microbiol.">
        <title>New Insights into the Diversity of the Genus Faecalibacterium.</title>
        <authorList>
            <person name="Benevides L."/>
            <person name="Burman S."/>
            <person name="Martin R."/>
            <person name="Robert V."/>
            <person name="Thomas M."/>
            <person name="Miquel S."/>
            <person name="Chain F."/>
            <person name="Sokol H."/>
            <person name="Bermudez-Humaran L.G."/>
            <person name="Morrison M."/>
            <person name="Langella P."/>
            <person name="Azevedo V.A."/>
            <person name="Chatel J.M."/>
            <person name="Soares S."/>
        </authorList>
    </citation>
    <scope>NUCLEOTIDE SEQUENCE [LARGE SCALE GENOMIC DNA]</scope>
    <source>
        <strain evidence="2">CNCM I-4541</strain>
    </source>
</reference>
<keyword evidence="2" id="KW-1185">Reference proteome</keyword>
<name>A0ACC9D126_9FIRM</name>
<accession>A0ACC9D126</accession>